<dbReference type="EMBL" id="CP003360">
    <property type="protein sequence ID" value="AFM25311.1"/>
    <property type="molecule type" value="Genomic_DNA"/>
</dbReference>
<dbReference type="HOGENOM" id="CLU_019091_0_0_7"/>
<dbReference type="PANTHER" id="PTHR42895">
    <property type="entry name" value="IRON-SULFUR CLUSTER-BINDING PROTEIN-RELATED"/>
    <property type="match status" value="1"/>
</dbReference>
<dbReference type="PATRIC" id="fig|706587.4.peg.3012"/>
<dbReference type="InterPro" id="IPR043129">
    <property type="entry name" value="ATPase_NBD"/>
</dbReference>
<accession>I4C6X0</accession>
<dbReference type="AlphaFoldDB" id="I4C6X0"/>
<dbReference type="SUPFAM" id="SSF53067">
    <property type="entry name" value="Actin-like ATPase domain"/>
    <property type="match status" value="1"/>
</dbReference>
<protein>
    <submittedName>
        <fullName evidence="2">Putative metal-binding protein</fullName>
    </submittedName>
</protein>
<evidence type="ECO:0000313" key="2">
    <source>
        <dbReference type="EMBL" id="AFM25311.1"/>
    </source>
</evidence>
<evidence type="ECO:0000259" key="1">
    <source>
        <dbReference type="PROSITE" id="PS51085"/>
    </source>
</evidence>
<dbReference type="InterPro" id="IPR052911">
    <property type="entry name" value="Corrinoid_activation_enz"/>
</dbReference>
<dbReference type="Pfam" id="PF17651">
    <property type="entry name" value="Raco_middle"/>
    <property type="match status" value="1"/>
</dbReference>
<dbReference type="InterPro" id="IPR041414">
    <property type="entry name" value="Raco-like_middle"/>
</dbReference>
<keyword evidence="3" id="KW-1185">Reference proteome</keyword>
<dbReference type="GO" id="GO:0051536">
    <property type="term" value="F:iron-sulfur cluster binding"/>
    <property type="evidence" value="ECO:0007669"/>
    <property type="project" value="InterPro"/>
</dbReference>
<name>I4C6X0_DESTA</name>
<dbReference type="PROSITE" id="PS51085">
    <property type="entry name" value="2FE2S_FER_2"/>
    <property type="match status" value="1"/>
</dbReference>
<dbReference type="STRING" id="706587.Desti_2632"/>
<dbReference type="InterPro" id="IPR042259">
    <property type="entry name" value="Raco-like_middle_sf"/>
</dbReference>
<organism evidence="2 3">
    <name type="scientific">Desulfomonile tiedjei (strain ATCC 49306 / DSM 6799 / DCB-1)</name>
    <dbReference type="NCBI Taxonomy" id="706587"/>
    <lineage>
        <taxon>Bacteria</taxon>
        <taxon>Pseudomonadati</taxon>
        <taxon>Thermodesulfobacteriota</taxon>
        <taxon>Desulfomonilia</taxon>
        <taxon>Desulfomonilales</taxon>
        <taxon>Desulfomonilaceae</taxon>
        <taxon>Desulfomonile</taxon>
    </lineage>
</organism>
<dbReference type="InterPro" id="IPR001041">
    <property type="entry name" value="2Fe-2S_ferredoxin-type"/>
</dbReference>
<dbReference type="Gene3D" id="3.30.420.480">
    <property type="entry name" value="Domain of unknown function (DUF4445)"/>
    <property type="match status" value="1"/>
</dbReference>
<dbReference type="InterPro" id="IPR012675">
    <property type="entry name" value="Beta-grasp_dom_sf"/>
</dbReference>
<dbReference type="Gene3D" id="3.10.20.30">
    <property type="match status" value="1"/>
</dbReference>
<proteinExistence type="predicted"/>
<dbReference type="InterPro" id="IPR027980">
    <property type="entry name" value="RACo_C"/>
</dbReference>
<dbReference type="eggNOG" id="COG0633">
    <property type="taxonomic scope" value="Bacteria"/>
</dbReference>
<dbReference type="CDD" id="cd00207">
    <property type="entry name" value="fer2"/>
    <property type="match status" value="1"/>
</dbReference>
<evidence type="ECO:0000313" key="3">
    <source>
        <dbReference type="Proteomes" id="UP000006055"/>
    </source>
</evidence>
<reference evidence="3" key="1">
    <citation type="submission" date="2012-06" db="EMBL/GenBank/DDBJ databases">
        <title>Complete sequence of chromosome of Desulfomonile tiedjei DSM 6799.</title>
        <authorList>
            <person name="Lucas S."/>
            <person name="Copeland A."/>
            <person name="Lapidus A."/>
            <person name="Glavina del Rio T."/>
            <person name="Dalin E."/>
            <person name="Tice H."/>
            <person name="Bruce D."/>
            <person name="Goodwin L."/>
            <person name="Pitluck S."/>
            <person name="Peters L."/>
            <person name="Ovchinnikova G."/>
            <person name="Zeytun A."/>
            <person name="Lu M."/>
            <person name="Kyrpides N."/>
            <person name="Mavromatis K."/>
            <person name="Ivanova N."/>
            <person name="Brettin T."/>
            <person name="Detter J.C."/>
            <person name="Han C."/>
            <person name="Larimer F."/>
            <person name="Land M."/>
            <person name="Hauser L."/>
            <person name="Markowitz V."/>
            <person name="Cheng J.-F."/>
            <person name="Hugenholtz P."/>
            <person name="Woyke T."/>
            <person name="Wu D."/>
            <person name="Spring S."/>
            <person name="Schroeder M."/>
            <person name="Brambilla E."/>
            <person name="Klenk H.-P."/>
            <person name="Eisen J.A."/>
        </authorList>
    </citation>
    <scope>NUCLEOTIDE SEQUENCE [LARGE SCALE GENOMIC DNA]</scope>
    <source>
        <strain evidence="3">ATCC 49306 / DSM 6799 / DCB-1</strain>
    </source>
</reference>
<dbReference type="SUPFAM" id="SSF54292">
    <property type="entry name" value="2Fe-2S ferredoxin-like"/>
    <property type="match status" value="1"/>
</dbReference>
<feature type="domain" description="2Fe-2S ferredoxin-type" evidence="1">
    <location>
        <begin position="16"/>
        <end position="110"/>
    </location>
</feature>
<dbReference type="InterPro" id="IPR036010">
    <property type="entry name" value="2Fe-2S_ferredoxin-like_sf"/>
</dbReference>
<dbReference type="Pfam" id="PF14574">
    <property type="entry name" value="RACo_C_ter"/>
    <property type="match status" value="1"/>
</dbReference>
<dbReference type="Proteomes" id="UP000006055">
    <property type="component" value="Chromosome"/>
</dbReference>
<gene>
    <name evidence="2" type="ordered locus">Desti_2632</name>
</gene>
<dbReference type="PANTHER" id="PTHR42895:SF2">
    <property type="entry name" value="IRON-SULFUR CLUSTER PROTEIN"/>
    <property type="match status" value="1"/>
</dbReference>
<sequence>MPLWLRQREREGDSLPTLTVKSEKEERRIPFSPGQSLREILDGADVRVRAGCRGTGACGLCLVRVEAGHVDEPKPNESTYLNEEQLTEGVRLACQVIPRQDLQIVILSPAPESDWRSLSSREGRCTARFAAFPLREKEKDTYGLAVDLGTTHISLSLLDLANGECLAGRYGPNPQMLFGSDVMTRLITASESSEQAEVMSRQIVKAIGEALWDISSREGIDLQRVKSIVLVGNTAMLALLSGRNYSQLLQPSHWTRAIDCLPSHTDAWAVAWNVHPNARIEVIPPLGGFVGSDLLAGVVTTRLTENGAGCLFIDFGTNSEIALWDGQALWVTSAAGGPAFEGSGIECGLPAESGAIYRVDEQQDGIFDFAVIGDGQARGICGSGLVDLIANLVKTDRLTNMGRFTSSIPGTGFALVGDKPGIFLTKNGVDVFQRAKAAIGTGIHVLLERANMDYKDLRRLCVGGAFGSFLNIANAQQIGLLPKIQPELVELCGNTALAGCADVMLSDIAARHLALLRNSLKIVNLSQCPNFDDIFLEHLYLQPSQGE</sequence>
<dbReference type="RefSeq" id="WP_014810452.1">
    <property type="nucleotide sequence ID" value="NC_018025.1"/>
</dbReference>
<dbReference type="eggNOG" id="COG3894">
    <property type="taxonomic scope" value="Bacteria"/>
</dbReference>
<dbReference type="Pfam" id="PF00111">
    <property type="entry name" value="Fer2"/>
    <property type="match status" value="1"/>
</dbReference>
<dbReference type="KEGG" id="dti:Desti_2632"/>